<proteinExistence type="predicted"/>
<protein>
    <submittedName>
        <fullName evidence="1">Fur-regulated basic protein B</fullName>
    </submittedName>
</protein>
<dbReference type="AlphaFoldDB" id="A0A1C4BSQ7"/>
<dbReference type="Proteomes" id="UP000181997">
    <property type="component" value="Unassembled WGS sequence"/>
</dbReference>
<dbReference type="OrthoDB" id="2991278at2"/>
<evidence type="ECO:0000313" key="1">
    <source>
        <dbReference type="EMBL" id="SCC09959.1"/>
    </source>
</evidence>
<dbReference type="RefSeq" id="WP_071617582.1">
    <property type="nucleotide sequence ID" value="NZ_FMAU01000002.1"/>
</dbReference>
<dbReference type="InterPro" id="IPR025004">
    <property type="entry name" value="SenN/SenS"/>
</dbReference>
<gene>
    <name evidence="1" type="ORF">GA0061094_2483</name>
</gene>
<name>A0A1C4BSQ7_9BACI</name>
<keyword evidence="2" id="KW-1185">Reference proteome</keyword>
<dbReference type="Pfam" id="PF13040">
    <property type="entry name" value="Fur_reg_FbpB"/>
    <property type="match status" value="1"/>
</dbReference>
<accession>A0A1C4BSQ7</accession>
<evidence type="ECO:0000313" key="2">
    <source>
        <dbReference type="Proteomes" id="UP000181997"/>
    </source>
</evidence>
<organism evidence="1 2">
    <name type="scientific">[Bacillus] enclensis</name>
    <dbReference type="NCBI Taxonomy" id="1402860"/>
    <lineage>
        <taxon>Bacteria</taxon>
        <taxon>Bacillati</taxon>
        <taxon>Bacillota</taxon>
        <taxon>Bacilli</taxon>
        <taxon>Bacillales</taxon>
        <taxon>Bacillaceae</taxon>
        <taxon>Rossellomorea</taxon>
    </lineage>
</organism>
<sequence>MRRPRKKSFADLVKENKKQLLLDQEAMNAIEERIDARFEIKRPLNKAE</sequence>
<dbReference type="EMBL" id="FMAU01000002">
    <property type="protein sequence ID" value="SCC09959.1"/>
    <property type="molecule type" value="Genomic_DNA"/>
</dbReference>
<reference evidence="2" key="1">
    <citation type="submission" date="2016-08" db="EMBL/GenBank/DDBJ databases">
        <authorList>
            <person name="Varghese N."/>
            <person name="Submissions Spin"/>
        </authorList>
    </citation>
    <scope>NUCLEOTIDE SEQUENCE [LARGE SCALE GENOMIC DNA]</scope>
    <source>
        <strain evidence="2">SGD-1123</strain>
    </source>
</reference>